<dbReference type="RefSeq" id="WP_222846424.1">
    <property type="nucleotide sequence ID" value="NZ_CAAHFH010000002.1"/>
</dbReference>
<dbReference type="EMBL" id="CAAHFH010000002">
    <property type="protein sequence ID" value="VGO22689.1"/>
    <property type="molecule type" value="Genomic_DNA"/>
</dbReference>
<reference evidence="9 10" key="1">
    <citation type="submission" date="2019-04" db="EMBL/GenBank/DDBJ databases">
        <authorList>
            <person name="Van Vliet M D."/>
        </authorList>
    </citation>
    <scope>NUCLEOTIDE SEQUENCE [LARGE SCALE GENOMIC DNA]</scope>
    <source>
        <strain evidence="9 10">F21</strain>
    </source>
</reference>
<feature type="domain" description="Glycosyl hydrolase family 32 N-terminal" evidence="7">
    <location>
        <begin position="80"/>
        <end position="357"/>
    </location>
</feature>
<dbReference type="EC" id="3.2.1.26" evidence="2"/>
<evidence type="ECO:0000259" key="8">
    <source>
        <dbReference type="Pfam" id="PF08244"/>
    </source>
</evidence>
<feature type="signal peptide" evidence="6">
    <location>
        <begin position="1"/>
        <end position="20"/>
    </location>
</feature>
<dbReference type="CDD" id="cd08996">
    <property type="entry name" value="GH32_FFase"/>
    <property type="match status" value="1"/>
</dbReference>
<evidence type="ECO:0000256" key="1">
    <source>
        <dbReference type="ARBA" id="ARBA00009902"/>
    </source>
</evidence>
<dbReference type="InterPro" id="IPR013189">
    <property type="entry name" value="Glyco_hydro_32_C"/>
</dbReference>
<evidence type="ECO:0000256" key="6">
    <source>
        <dbReference type="SAM" id="SignalP"/>
    </source>
</evidence>
<evidence type="ECO:0000313" key="9">
    <source>
        <dbReference type="EMBL" id="VGO22689.1"/>
    </source>
</evidence>
<comment type="similarity">
    <text evidence="1 5">Belongs to the glycosyl hydrolase 32 family.</text>
</comment>
<dbReference type="SUPFAM" id="SSF75005">
    <property type="entry name" value="Arabinanase/levansucrase/invertase"/>
    <property type="match status" value="1"/>
</dbReference>
<sequence>MKKLPLMLMAALVAITSLEAAEKKAREKKGLPGNISPVPQFTFADTLEEQEKQLADNPLLERFKKSRAKLLQDPHHPIYHFTSPEHNLNDPNGLSFWNGKWHMFYQGYPPEYPRQHWGHAISEDLVHWRDLPYAIYPGPERACFSGTVYVEEDRAIAMYHGTEVGTMVATSSDPLLLNWDKVTGQAVIPYPKEGEPELEFNIFDPCIWKKGDWYYALTAGPKGGTQFRSMYLHRSKDLAKWEHLHEFLENDRYGLQGDDGACPYFWPIGDKHIMLHFSHMSGGKYMLGNYDTERDKFVVDGGGDFNFGSSIPCGLHAPSAYPDGKGGVVTIFNVNEGIPKNGWNRMMSLPRTLTLRKEGFFNQLNIEPAGDVESLRGEHVQVGSMDLPANEEVVLPTVKGNAMEIIAEIAPQKDQTIELNILRSSGGEEVTRIKCFRDRGYRILGGKYAVPAVVSLDASRSTTAGNVKIRTPETAQVELGKNEPLKLRIFIDRSIVEVFINERQCLTARVYPKRGDSVGVSLRAIGKKAKLKKLDAWQMKSIYE</sequence>
<dbReference type="Pfam" id="PF00251">
    <property type="entry name" value="Glyco_hydro_32N"/>
    <property type="match status" value="1"/>
</dbReference>
<dbReference type="Gene3D" id="2.60.120.560">
    <property type="entry name" value="Exo-inulinase, domain 1"/>
    <property type="match status" value="1"/>
</dbReference>
<keyword evidence="10" id="KW-1185">Reference proteome</keyword>
<dbReference type="InterPro" id="IPR013320">
    <property type="entry name" value="ConA-like_dom_sf"/>
</dbReference>
<keyword evidence="3 5" id="KW-0378">Hydrolase</keyword>
<dbReference type="Gene3D" id="2.115.10.20">
    <property type="entry name" value="Glycosyl hydrolase domain, family 43"/>
    <property type="match status" value="1"/>
</dbReference>
<keyword evidence="6" id="KW-0732">Signal</keyword>
<dbReference type="InterPro" id="IPR013148">
    <property type="entry name" value="Glyco_hydro_32_N"/>
</dbReference>
<evidence type="ECO:0000256" key="5">
    <source>
        <dbReference type="RuleBase" id="RU362110"/>
    </source>
</evidence>
<dbReference type="GO" id="GO:0004564">
    <property type="term" value="F:beta-fructofuranosidase activity"/>
    <property type="evidence" value="ECO:0007669"/>
    <property type="project" value="UniProtKB-EC"/>
</dbReference>
<evidence type="ECO:0000256" key="4">
    <source>
        <dbReference type="ARBA" id="ARBA00023295"/>
    </source>
</evidence>
<dbReference type="InterPro" id="IPR051214">
    <property type="entry name" value="GH32_Enzymes"/>
</dbReference>
<gene>
    <name evidence="9" type="primary">sacC_3</name>
    <name evidence="9" type="ORF">SCARR_04784</name>
</gene>
<feature type="chain" id="PRO_5025566498" description="beta-fructofuranosidase" evidence="6">
    <location>
        <begin position="21"/>
        <end position="544"/>
    </location>
</feature>
<dbReference type="Proteomes" id="UP000346198">
    <property type="component" value="Unassembled WGS sequence"/>
</dbReference>
<protein>
    <recommendedName>
        <fullName evidence="2">beta-fructofuranosidase</fullName>
        <ecNumber evidence="2">3.2.1.26</ecNumber>
    </recommendedName>
</protein>
<dbReference type="InterPro" id="IPR023296">
    <property type="entry name" value="Glyco_hydro_beta-prop_sf"/>
</dbReference>
<dbReference type="PANTHER" id="PTHR43101:SF1">
    <property type="entry name" value="BETA-FRUCTOSIDASE"/>
    <property type="match status" value="1"/>
</dbReference>
<proteinExistence type="inferred from homology"/>
<evidence type="ECO:0000256" key="3">
    <source>
        <dbReference type="ARBA" id="ARBA00022801"/>
    </source>
</evidence>
<dbReference type="PANTHER" id="PTHR43101">
    <property type="entry name" value="BETA-FRUCTOSIDASE"/>
    <property type="match status" value="1"/>
</dbReference>
<dbReference type="SMART" id="SM00640">
    <property type="entry name" value="Glyco_32"/>
    <property type="match status" value="1"/>
</dbReference>
<keyword evidence="4 5" id="KW-0326">Glycosidase</keyword>
<organism evidence="9 10">
    <name type="scientific">Pontiella sulfatireligans</name>
    <dbReference type="NCBI Taxonomy" id="2750658"/>
    <lineage>
        <taxon>Bacteria</taxon>
        <taxon>Pseudomonadati</taxon>
        <taxon>Kiritimatiellota</taxon>
        <taxon>Kiritimatiellia</taxon>
        <taxon>Kiritimatiellales</taxon>
        <taxon>Pontiellaceae</taxon>
        <taxon>Pontiella</taxon>
    </lineage>
</organism>
<evidence type="ECO:0000259" key="7">
    <source>
        <dbReference type="Pfam" id="PF00251"/>
    </source>
</evidence>
<dbReference type="AlphaFoldDB" id="A0A6C2URD5"/>
<dbReference type="SUPFAM" id="SSF49899">
    <property type="entry name" value="Concanavalin A-like lectins/glucanases"/>
    <property type="match status" value="1"/>
</dbReference>
<dbReference type="InterPro" id="IPR001362">
    <property type="entry name" value="Glyco_hydro_32"/>
</dbReference>
<accession>A0A6C2URD5</accession>
<dbReference type="Pfam" id="PF08244">
    <property type="entry name" value="Glyco_hydro_32C"/>
    <property type="match status" value="1"/>
</dbReference>
<evidence type="ECO:0000256" key="2">
    <source>
        <dbReference type="ARBA" id="ARBA00012758"/>
    </source>
</evidence>
<name>A0A6C2URD5_9BACT</name>
<evidence type="ECO:0000313" key="10">
    <source>
        <dbReference type="Proteomes" id="UP000346198"/>
    </source>
</evidence>
<dbReference type="GO" id="GO:0005975">
    <property type="term" value="P:carbohydrate metabolic process"/>
    <property type="evidence" value="ECO:0007669"/>
    <property type="project" value="InterPro"/>
</dbReference>
<feature type="domain" description="Glycosyl hydrolase family 32 C-terminal" evidence="8">
    <location>
        <begin position="372"/>
        <end position="538"/>
    </location>
</feature>